<feature type="coiled-coil region" evidence="12">
    <location>
        <begin position="86"/>
        <end position="113"/>
    </location>
</feature>
<evidence type="ECO:0000256" key="11">
    <source>
        <dbReference type="RuleBase" id="RU363000"/>
    </source>
</evidence>
<feature type="region of interest" description="Disordered" evidence="13">
    <location>
        <begin position="625"/>
        <end position="659"/>
    </location>
</feature>
<name>A0A8H6TMQ5_MYCCL</name>
<feature type="region of interest" description="Disordered" evidence="13">
    <location>
        <begin position="1"/>
        <end position="42"/>
    </location>
</feature>
<evidence type="ECO:0000313" key="15">
    <source>
        <dbReference type="Proteomes" id="UP000613580"/>
    </source>
</evidence>
<feature type="region of interest" description="Disordered" evidence="13">
    <location>
        <begin position="962"/>
        <end position="1014"/>
    </location>
</feature>
<dbReference type="GO" id="GO:0042407">
    <property type="term" value="P:cristae formation"/>
    <property type="evidence" value="ECO:0007669"/>
    <property type="project" value="TreeGrafter"/>
</dbReference>
<feature type="region of interest" description="Disordered" evidence="13">
    <location>
        <begin position="457"/>
        <end position="489"/>
    </location>
</feature>
<evidence type="ECO:0000256" key="9">
    <source>
        <dbReference type="ARBA" id="ARBA00023136"/>
    </source>
</evidence>
<comment type="similarity">
    <text evidence="2 11">Belongs to the MICOS complex subunit Mic60 family.</text>
</comment>
<organism evidence="14 15">
    <name type="scientific">Mycena chlorophos</name>
    <name type="common">Agaric fungus</name>
    <name type="synonym">Agaricus chlorophos</name>
    <dbReference type="NCBI Taxonomy" id="658473"/>
    <lineage>
        <taxon>Eukaryota</taxon>
        <taxon>Fungi</taxon>
        <taxon>Dikarya</taxon>
        <taxon>Basidiomycota</taxon>
        <taxon>Agaricomycotina</taxon>
        <taxon>Agaricomycetes</taxon>
        <taxon>Agaricomycetidae</taxon>
        <taxon>Agaricales</taxon>
        <taxon>Marasmiineae</taxon>
        <taxon>Mycenaceae</taxon>
        <taxon>Mycena</taxon>
    </lineage>
</organism>
<reference evidence="14" key="1">
    <citation type="submission" date="2020-05" db="EMBL/GenBank/DDBJ databases">
        <title>Mycena genomes resolve the evolution of fungal bioluminescence.</title>
        <authorList>
            <person name="Tsai I.J."/>
        </authorList>
    </citation>
    <scope>NUCLEOTIDE SEQUENCE</scope>
    <source>
        <strain evidence="14">110903Hualien_Pintung</strain>
    </source>
</reference>
<evidence type="ECO:0000313" key="14">
    <source>
        <dbReference type="EMBL" id="KAF7319537.1"/>
    </source>
</evidence>
<evidence type="ECO:0000256" key="8">
    <source>
        <dbReference type="ARBA" id="ARBA00023128"/>
    </source>
</evidence>
<keyword evidence="9" id="KW-0472">Membrane</keyword>
<dbReference type="OrthoDB" id="2150628at2759"/>
<dbReference type="GO" id="GO:0061617">
    <property type="term" value="C:MICOS complex"/>
    <property type="evidence" value="ECO:0007669"/>
    <property type="project" value="TreeGrafter"/>
</dbReference>
<evidence type="ECO:0000256" key="10">
    <source>
        <dbReference type="ARBA" id="ARBA00025571"/>
    </source>
</evidence>
<keyword evidence="6" id="KW-1133">Transmembrane helix</keyword>
<dbReference type="InterPro" id="IPR027417">
    <property type="entry name" value="P-loop_NTPase"/>
</dbReference>
<feature type="region of interest" description="Disordered" evidence="13">
    <location>
        <begin position="545"/>
        <end position="565"/>
    </location>
</feature>
<evidence type="ECO:0000256" key="3">
    <source>
        <dbReference type="ARBA" id="ARBA00018116"/>
    </source>
</evidence>
<proteinExistence type="inferred from homology"/>
<dbReference type="PANTHER" id="PTHR15415">
    <property type="entry name" value="MITOFILIN"/>
    <property type="match status" value="1"/>
</dbReference>
<evidence type="ECO:0000256" key="12">
    <source>
        <dbReference type="SAM" id="Coils"/>
    </source>
</evidence>
<keyword evidence="15" id="KW-1185">Reference proteome</keyword>
<comment type="caution">
    <text evidence="14">The sequence shown here is derived from an EMBL/GenBank/DDBJ whole genome shotgun (WGS) entry which is preliminary data.</text>
</comment>
<comment type="subunit">
    <text evidence="11">Component of the mitochondrial contact site and cristae organizing system (MICOS) complex.</text>
</comment>
<dbReference type="SUPFAM" id="SSF52540">
    <property type="entry name" value="P-loop containing nucleoside triphosphate hydrolases"/>
    <property type="match status" value="1"/>
</dbReference>
<feature type="coiled-coil region" evidence="12">
    <location>
        <begin position="1055"/>
        <end position="1101"/>
    </location>
</feature>
<feature type="compositionally biased region" description="Polar residues" evidence="13">
    <location>
        <begin position="457"/>
        <end position="475"/>
    </location>
</feature>
<evidence type="ECO:0000256" key="7">
    <source>
        <dbReference type="ARBA" id="ARBA00023054"/>
    </source>
</evidence>
<evidence type="ECO:0000256" key="13">
    <source>
        <dbReference type="SAM" id="MobiDB-lite"/>
    </source>
</evidence>
<feature type="region of interest" description="Disordered" evidence="13">
    <location>
        <begin position="263"/>
        <end position="305"/>
    </location>
</feature>
<feature type="compositionally biased region" description="Basic and acidic residues" evidence="13">
    <location>
        <begin position="263"/>
        <end position="292"/>
    </location>
</feature>
<keyword evidence="8 11" id="KW-0496">Mitochondrion</keyword>
<evidence type="ECO:0000256" key="6">
    <source>
        <dbReference type="ARBA" id="ARBA00022989"/>
    </source>
</evidence>
<dbReference type="Pfam" id="PF09731">
    <property type="entry name" value="Mitofilin"/>
    <property type="match status" value="1"/>
</dbReference>
<accession>A0A8H6TMQ5</accession>
<dbReference type="PANTHER" id="PTHR15415:SF7">
    <property type="entry name" value="MICOS COMPLEX SUBUNIT MIC60"/>
    <property type="match status" value="1"/>
</dbReference>
<keyword evidence="4 11" id="KW-0812">Transmembrane</keyword>
<feature type="compositionally biased region" description="Pro residues" evidence="13">
    <location>
        <begin position="999"/>
        <end position="1010"/>
    </location>
</feature>
<evidence type="ECO:0000256" key="5">
    <source>
        <dbReference type="ARBA" id="ARBA00022792"/>
    </source>
</evidence>
<dbReference type="InterPro" id="IPR019133">
    <property type="entry name" value="MIC60"/>
</dbReference>
<keyword evidence="7 12" id="KW-0175">Coiled coil</keyword>
<dbReference type="Proteomes" id="UP000613580">
    <property type="component" value="Unassembled WGS sequence"/>
</dbReference>
<evidence type="ECO:0000256" key="4">
    <source>
        <dbReference type="ARBA" id="ARBA00022692"/>
    </source>
</evidence>
<evidence type="ECO:0000256" key="1">
    <source>
        <dbReference type="ARBA" id="ARBA00004434"/>
    </source>
</evidence>
<keyword evidence="5 11" id="KW-0999">Mitochondrion inner membrane</keyword>
<dbReference type="EMBL" id="JACAZE010000003">
    <property type="protein sequence ID" value="KAF7319537.1"/>
    <property type="molecule type" value="Genomic_DNA"/>
</dbReference>
<evidence type="ECO:0000256" key="2">
    <source>
        <dbReference type="ARBA" id="ARBA00010877"/>
    </source>
</evidence>
<feature type="compositionally biased region" description="Polar residues" evidence="13">
    <location>
        <begin position="627"/>
        <end position="640"/>
    </location>
</feature>
<comment type="function">
    <text evidence="10">Component of the MICOS complex, a large protein complex of the mitochondrial inner membrane that plays crucial roles in the maintenance of crista junctions, inner membrane architecture, and formation of contact sites to the outer membrane. Plays a role in keeping cristae membranes connected to the inner boundary membrane. Also promotes protein import via the mitochondrial intermembrane space assembly (MIA) pathway.</text>
</comment>
<gene>
    <name evidence="14" type="ORF">HMN09_00293100</name>
</gene>
<dbReference type="Gene3D" id="3.40.50.300">
    <property type="entry name" value="P-loop containing nucleotide triphosphate hydrolases"/>
    <property type="match status" value="1"/>
</dbReference>
<protein>
    <recommendedName>
        <fullName evidence="3 11">MICOS complex subunit MIC60</fullName>
    </recommendedName>
    <alternativeName>
        <fullName evidence="11">Mitofilin</fullName>
    </alternativeName>
</protein>
<sequence length="1419" mass="157671">MQHAPPNTRGVRYMNLGAPSLVPQPAMSSRKNKNKSKSSPAAPVNWLFRSNIPRRRTSFMPSDIQKRNFFGLGEIFSVIANPAETLRSLTESKRLLEEARREIEENKERSQLRVKHTFSRYPGFFPRPAEVQILEKVLHGEPSFTVLFGSSSVGKTALLREVLCSDTYHVLHFDLRIAGFADLPSLYMSLSQQMEQYFDEIGKLPGYEEFEKEGWAFKHDRLNVERRVVDIPQGSDMHNVRTSDVARLMELFQSALLKYREFEPPRPEPKEEKKPDKPRRLFRRDKGKEKEPTSPNEQNEPTPKKIPVFFFDEAHRLPALIHSIETMKCLLDSMLVLTKQDRLCHVIHATSDPFYQTWLRQLNVMQHCKIVTIGDCSKAEARAYFTTHILDRVPPKFHKRLDFERLYEAFGGKLAHWHDYITDFVNSGGTLEIKQSSHFLQAHALLNLHLVHTSQSASPNAMVPSQSNRNSQVDSTKPRARVASNTPTALHPRLGPAGFRIYSPITNPTAPGSVGGADRAGAEYFAGAEFSAMDLLKVMGRLTSPAPAHSSVNTNATLDPRRRSSTSQSRRYLAYFPLCRELGVRAVDGLVKGRVLDLRWTECVTDEWGDEVVGPHPETINLRAAASSPTAVESVASQHTGAPDMDVRSASGGTSEHDMVPVSEGEALYAEREHGNYFMYAAEEETVVGCKLVPSPIMRYAMREVVADYEDQRSVSDYMSLSDVDAACKSRENSACSLPATTLRASSPIHRMYRTLPTRQLAAPRGAVRVIRRRLATEVPPASPTPAPKKRHVFRTLFLTSTVLVGTFYVGSVFAAFQSDVYYEIFSEQVPLGYSALEFAESHNWDKMTLASALEGGLKSVEAAKRYVTDKINGTTPEPTAVKPAPAWNTKEAAARAIQESKERATAAAARIKTTTVKKDPDHPTAKAKHLAEQFTRGVAELIAEAEAALAKPVDLDALATSSDVSAPPAPKDTASRGVYHAPLPIGHEFPHGYAAPKKPAPPPPPPPQLPRLSPDLSSITASEPIIAHLAGTIDSLTTYVEENPQSASKASSVVESAKEDLTALVTRIAKVREDERAELEAKLDEQAREYTVKLLDLEMEAQDRLDGQEQEFREFFELQRAELAAAYRQKLENELQTQTDLINERLKEEVIAQGIELQRRWIREVKVHVEQERGGRLAKLEELSANLKRLERVAVDNSIYLDENIRIHALWAALRALSSSALSSTVRKPFREELRTVRHIAAAREDPVAITVLESLDSTDVPDVGVEPFADLATWFSREVAPKVAHVALVPDEDAGLLAHLASRVFASLQFRRHGLVAGDDVMSVLARAEHYLNEKDLDSAARELNQLKGTAKLLLHDWLEAARRRLEVQQALDVVQTQATLASLLVVADAETAATTAAETVAEVVAETTQAEAPAST</sequence>
<comment type="subcellular location">
    <subcellularLocation>
        <location evidence="1 11">Mitochondrion inner membrane</location>
        <topology evidence="1 11">Single-pass membrane protein</topology>
    </subcellularLocation>
</comment>